<feature type="non-terminal residue" evidence="1">
    <location>
        <position position="539"/>
    </location>
</feature>
<proteinExistence type="predicted"/>
<comment type="caution">
    <text evidence="1">The sequence shown here is derived from an EMBL/GenBank/DDBJ whole genome shotgun (WGS) entry which is preliminary data.</text>
</comment>
<dbReference type="InterPro" id="IPR011989">
    <property type="entry name" value="ARM-like"/>
</dbReference>
<sequence>MHSQIVQNWTLELVSSLRSFCNSSLADKIVIQTEVNHAALVLAVNTVRSLLASSAGDFKQAVQCDLQNENGKHLFQIAPFLVVACIWIKQAFIVHCVLGTVLTLLYLDSAPDGADSACSAQFFLNDTSVIFFWIFVLEIFSDLEQVAWILENSDKDEGIGLHAIVENDIFPSIIACLADGDNGVATAATDAVKNLARSTRGLELLSPSKEGVIMHLKQLAMNSPSLVRIRILAIASALFGISSEMAAAVHQSGLLGMFEQELNSTSDMLATLNVLEVLYELAATPYGAKYLLTKNMLQRLASTISDISVDSMLRSRAMIISARLLSLDSVYSAVDELDVKNVIQAIDMDLELLKSTESNEREIGLNGLGLIGTVTSGAELLLCNAPPTARHAIDAAFSYQWRNVQMAGTHALAAISGVERTHSTVLLNDQAESCLRNLIYTAAENSSKRSPSGLFWSLLQQDAEVRIAAYRLIAGLVTRPWCLWEVCSKQEIINFVTDPYSETVKEGMEFRHSCCVAINNSLMASDYKNDAAFSQVAEK</sequence>
<dbReference type="InterPro" id="IPR019538">
    <property type="entry name" value="PSMD5"/>
</dbReference>
<protein>
    <recommendedName>
        <fullName evidence="3">ARM repeat superfamily protein</fullName>
    </recommendedName>
</protein>
<name>A0AA38LNQ1_TAXCH</name>
<dbReference type="Pfam" id="PF10508">
    <property type="entry name" value="Proteasom_PSMB"/>
    <property type="match status" value="1"/>
</dbReference>
<dbReference type="SUPFAM" id="SSF48371">
    <property type="entry name" value="ARM repeat"/>
    <property type="match status" value="1"/>
</dbReference>
<organism evidence="1 2">
    <name type="scientific">Taxus chinensis</name>
    <name type="common">Chinese yew</name>
    <name type="synonym">Taxus wallichiana var. chinensis</name>
    <dbReference type="NCBI Taxonomy" id="29808"/>
    <lineage>
        <taxon>Eukaryota</taxon>
        <taxon>Viridiplantae</taxon>
        <taxon>Streptophyta</taxon>
        <taxon>Embryophyta</taxon>
        <taxon>Tracheophyta</taxon>
        <taxon>Spermatophyta</taxon>
        <taxon>Pinopsida</taxon>
        <taxon>Pinidae</taxon>
        <taxon>Conifers II</taxon>
        <taxon>Cupressales</taxon>
        <taxon>Taxaceae</taxon>
        <taxon>Taxus</taxon>
    </lineage>
</organism>
<evidence type="ECO:0000313" key="2">
    <source>
        <dbReference type="Proteomes" id="UP000824469"/>
    </source>
</evidence>
<dbReference type="PANTHER" id="PTHR13554:SF10">
    <property type="entry name" value="26S PROTEASOME NON-ATPASE REGULATORY SUBUNIT 5"/>
    <property type="match status" value="1"/>
</dbReference>
<dbReference type="InterPro" id="IPR016024">
    <property type="entry name" value="ARM-type_fold"/>
</dbReference>
<dbReference type="GO" id="GO:0043248">
    <property type="term" value="P:proteasome assembly"/>
    <property type="evidence" value="ECO:0007669"/>
    <property type="project" value="InterPro"/>
</dbReference>
<dbReference type="EMBL" id="JAHRHJ020000001">
    <property type="protein sequence ID" value="KAH9330546.1"/>
    <property type="molecule type" value="Genomic_DNA"/>
</dbReference>
<keyword evidence="2" id="KW-1185">Reference proteome</keyword>
<evidence type="ECO:0000313" key="1">
    <source>
        <dbReference type="EMBL" id="KAH9330546.1"/>
    </source>
</evidence>
<dbReference type="PANTHER" id="PTHR13554">
    <property type="entry name" value="26S PROTEASOME NON-ATPASE REGULATORY SUBUNIT 5-RELATED"/>
    <property type="match status" value="1"/>
</dbReference>
<gene>
    <name evidence="1" type="ORF">KI387_002654</name>
</gene>
<dbReference type="Proteomes" id="UP000824469">
    <property type="component" value="Unassembled WGS sequence"/>
</dbReference>
<dbReference type="Gene3D" id="1.25.10.10">
    <property type="entry name" value="Leucine-rich Repeat Variant"/>
    <property type="match status" value="1"/>
</dbReference>
<accession>A0AA38LNQ1</accession>
<reference evidence="1 2" key="1">
    <citation type="journal article" date="2021" name="Nat. Plants">
        <title>The Taxus genome provides insights into paclitaxel biosynthesis.</title>
        <authorList>
            <person name="Xiong X."/>
            <person name="Gou J."/>
            <person name="Liao Q."/>
            <person name="Li Y."/>
            <person name="Zhou Q."/>
            <person name="Bi G."/>
            <person name="Li C."/>
            <person name="Du R."/>
            <person name="Wang X."/>
            <person name="Sun T."/>
            <person name="Guo L."/>
            <person name="Liang H."/>
            <person name="Lu P."/>
            <person name="Wu Y."/>
            <person name="Zhang Z."/>
            <person name="Ro D.K."/>
            <person name="Shang Y."/>
            <person name="Huang S."/>
            <person name="Yan J."/>
        </authorList>
    </citation>
    <scope>NUCLEOTIDE SEQUENCE [LARGE SCALE GENOMIC DNA]</scope>
    <source>
        <strain evidence="1">Ta-2019</strain>
    </source>
</reference>
<dbReference type="GO" id="GO:0005829">
    <property type="term" value="C:cytosol"/>
    <property type="evidence" value="ECO:0007669"/>
    <property type="project" value="TreeGrafter"/>
</dbReference>
<evidence type="ECO:0008006" key="3">
    <source>
        <dbReference type="Google" id="ProtNLM"/>
    </source>
</evidence>
<dbReference type="AlphaFoldDB" id="A0AA38LNQ1"/>